<feature type="compositionally biased region" description="Gly residues" evidence="1">
    <location>
        <begin position="525"/>
        <end position="537"/>
    </location>
</feature>
<dbReference type="Gene3D" id="3.40.50.12780">
    <property type="entry name" value="N-terminal domain of ligase-like"/>
    <property type="match status" value="1"/>
</dbReference>
<sequence length="561" mass="58830">MSAHVDTPTLVLGGAVLAVLALTYKLRPPPSQIHPFLLGRQAASAPTRNEHESPVYRSSANGGVRAPYRPDRALRTLADVVARTQTCFEGGGRGLWLKGGDKLLDVVTALRAGLVNALASTPGRVLVAVEDPTDALLVTLALATSEHKPIVIAPGSAVPADLDFAAAVRSKDALPADFAAAKVINLDEADREDAQELLATGKQLVADGKDGAASAGDAGDLALSLVSEGIRLDLTNQNLTASLVSWTSLFPPSPKPTKPTIKDFVLSFHHPSTPYGLGLALMLIYHSASLSFAALPDLDEDADNDVAAEALVSVLSPKDAPPATLIFAPAATLAEPLYKLLLLKMLGDSSFIVRQARDGKLRLLREGSVSKQTFWDSLLFKGLRKDVRLSHLRALFLASPPALAQSRLETLRSALGCPVVPTLEHALLVAPLASAHMWDVQRLPPPGLRGPLTGTEKNHVGAPTLGVEIKLRGEEDEIAAGRIKGEILLRSPLLPHPSTLPSSLLSTDSSLPQLPPYPGQSASSSGGGSGADGGAGEGASSRWLRTGVNAEMSTEGTLWLQ</sequence>
<protein>
    <recommendedName>
        <fullName evidence="4">Proteophosphoglycan 5</fullName>
    </recommendedName>
</protein>
<reference evidence="2 3" key="1">
    <citation type="submission" date="2021-12" db="EMBL/GenBank/DDBJ databases">
        <title>High titer production of polyol ester of fatty acids by Rhodotorula paludigena BS15 towards product separation-free biomass refinery.</title>
        <authorList>
            <person name="Mano J."/>
            <person name="Ono H."/>
            <person name="Tanaka T."/>
            <person name="Naito K."/>
            <person name="Sushida H."/>
            <person name="Ike M."/>
            <person name="Tokuyasu K."/>
            <person name="Kitaoka M."/>
        </authorList>
    </citation>
    <scope>NUCLEOTIDE SEQUENCE [LARGE SCALE GENOMIC DNA]</scope>
    <source>
        <strain evidence="2 3">BS15</strain>
    </source>
</reference>
<evidence type="ECO:0000256" key="1">
    <source>
        <dbReference type="SAM" id="MobiDB-lite"/>
    </source>
</evidence>
<name>A0AAV5GGW0_9BASI</name>
<dbReference type="InterPro" id="IPR042099">
    <property type="entry name" value="ANL_N_sf"/>
</dbReference>
<organism evidence="2 3">
    <name type="scientific">Rhodotorula paludigena</name>
    <dbReference type="NCBI Taxonomy" id="86838"/>
    <lineage>
        <taxon>Eukaryota</taxon>
        <taxon>Fungi</taxon>
        <taxon>Dikarya</taxon>
        <taxon>Basidiomycota</taxon>
        <taxon>Pucciniomycotina</taxon>
        <taxon>Microbotryomycetes</taxon>
        <taxon>Sporidiobolales</taxon>
        <taxon>Sporidiobolaceae</taxon>
        <taxon>Rhodotorula</taxon>
    </lineage>
</organism>
<accession>A0AAV5GGW0</accession>
<feature type="compositionally biased region" description="Polar residues" evidence="1">
    <location>
        <begin position="551"/>
        <end position="561"/>
    </location>
</feature>
<dbReference type="EMBL" id="BQKY01000003">
    <property type="protein sequence ID" value="GJN88622.1"/>
    <property type="molecule type" value="Genomic_DNA"/>
</dbReference>
<keyword evidence="3" id="KW-1185">Reference proteome</keyword>
<evidence type="ECO:0000313" key="3">
    <source>
        <dbReference type="Proteomes" id="UP001342314"/>
    </source>
</evidence>
<dbReference type="Proteomes" id="UP001342314">
    <property type="component" value="Unassembled WGS sequence"/>
</dbReference>
<evidence type="ECO:0008006" key="4">
    <source>
        <dbReference type="Google" id="ProtNLM"/>
    </source>
</evidence>
<gene>
    <name evidence="2" type="ORF">Rhopal_001588-T1</name>
</gene>
<evidence type="ECO:0000313" key="2">
    <source>
        <dbReference type="EMBL" id="GJN88622.1"/>
    </source>
</evidence>
<feature type="region of interest" description="Disordered" evidence="1">
    <location>
        <begin position="500"/>
        <end position="561"/>
    </location>
</feature>
<comment type="caution">
    <text evidence="2">The sequence shown here is derived from an EMBL/GenBank/DDBJ whole genome shotgun (WGS) entry which is preliminary data.</text>
</comment>
<proteinExistence type="predicted"/>
<dbReference type="AlphaFoldDB" id="A0AAV5GGW0"/>
<feature type="compositionally biased region" description="Low complexity" evidence="1">
    <location>
        <begin position="500"/>
        <end position="512"/>
    </location>
</feature>